<dbReference type="Gene3D" id="3.30.420.10">
    <property type="entry name" value="Ribonuclease H-like superfamily/Ribonuclease H"/>
    <property type="match status" value="1"/>
</dbReference>
<dbReference type="Proteomes" id="UP000265520">
    <property type="component" value="Unassembled WGS sequence"/>
</dbReference>
<name>A0A392PIZ4_9FABA</name>
<dbReference type="InterPro" id="IPR053151">
    <property type="entry name" value="RNase_H-like"/>
</dbReference>
<feature type="non-terminal residue" evidence="2">
    <location>
        <position position="1"/>
    </location>
</feature>
<organism evidence="2 3">
    <name type="scientific">Trifolium medium</name>
    <dbReference type="NCBI Taxonomy" id="97028"/>
    <lineage>
        <taxon>Eukaryota</taxon>
        <taxon>Viridiplantae</taxon>
        <taxon>Streptophyta</taxon>
        <taxon>Embryophyta</taxon>
        <taxon>Tracheophyta</taxon>
        <taxon>Spermatophyta</taxon>
        <taxon>Magnoliopsida</taxon>
        <taxon>eudicotyledons</taxon>
        <taxon>Gunneridae</taxon>
        <taxon>Pentapetalae</taxon>
        <taxon>rosids</taxon>
        <taxon>fabids</taxon>
        <taxon>Fabales</taxon>
        <taxon>Fabaceae</taxon>
        <taxon>Papilionoideae</taxon>
        <taxon>50 kb inversion clade</taxon>
        <taxon>NPAAA clade</taxon>
        <taxon>Hologalegina</taxon>
        <taxon>IRL clade</taxon>
        <taxon>Trifolieae</taxon>
        <taxon>Trifolium</taxon>
    </lineage>
</organism>
<evidence type="ECO:0000313" key="3">
    <source>
        <dbReference type="Proteomes" id="UP000265520"/>
    </source>
</evidence>
<dbReference type="PANTHER" id="PTHR47723">
    <property type="entry name" value="OS05G0353850 PROTEIN"/>
    <property type="match status" value="1"/>
</dbReference>
<dbReference type="GO" id="GO:0004523">
    <property type="term" value="F:RNA-DNA hybrid ribonuclease activity"/>
    <property type="evidence" value="ECO:0007669"/>
    <property type="project" value="InterPro"/>
</dbReference>
<dbReference type="InterPro" id="IPR044730">
    <property type="entry name" value="RNase_H-like_dom_plant"/>
</dbReference>
<feature type="domain" description="RNase H type-1" evidence="1">
    <location>
        <begin position="5"/>
        <end position="68"/>
    </location>
</feature>
<dbReference type="GO" id="GO:0003676">
    <property type="term" value="F:nucleic acid binding"/>
    <property type="evidence" value="ECO:0007669"/>
    <property type="project" value="InterPro"/>
</dbReference>
<dbReference type="Pfam" id="PF13456">
    <property type="entry name" value="RVT_3"/>
    <property type="match status" value="1"/>
</dbReference>
<proteinExistence type="predicted"/>
<dbReference type="AlphaFoldDB" id="A0A392PIZ4"/>
<evidence type="ECO:0000313" key="2">
    <source>
        <dbReference type="EMBL" id="MCI11752.1"/>
    </source>
</evidence>
<dbReference type="SUPFAM" id="SSF53098">
    <property type="entry name" value="Ribonuclease H-like"/>
    <property type="match status" value="1"/>
</dbReference>
<dbReference type="PANTHER" id="PTHR47723:SF23">
    <property type="entry name" value="REVERSE TRANSCRIPTASE-LIKE PROTEIN"/>
    <property type="match status" value="1"/>
</dbReference>
<keyword evidence="3" id="KW-1185">Reference proteome</keyword>
<dbReference type="InterPro" id="IPR036397">
    <property type="entry name" value="RNaseH_sf"/>
</dbReference>
<comment type="caution">
    <text evidence="2">The sequence shown here is derived from an EMBL/GenBank/DDBJ whole genome shotgun (WGS) entry which is preliminary data.</text>
</comment>
<dbReference type="EMBL" id="LXQA010081360">
    <property type="protein sequence ID" value="MCI11752.1"/>
    <property type="molecule type" value="Genomic_DNA"/>
</dbReference>
<protein>
    <submittedName>
        <fullName evidence="2">Ribonuclease H protein</fullName>
    </submittedName>
</protein>
<dbReference type="InterPro" id="IPR012337">
    <property type="entry name" value="RNaseH-like_sf"/>
</dbReference>
<evidence type="ECO:0000259" key="1">
    <source>
        <dbReference type="Pfam" id="PF13456"/>
    </source>
</evidence>
<reference evidence="2 3" key="1">
    <citation type="journal article" date="2018" name="Front. Plant Sci.">
        <title>Red Clover (Trifolium pratense) and Zigzag Clover (T. medium) - A Picture of Genomic Similarities and Differences.</title>
        <authorList>
            <person name="Dluhosova J."/>
            <person name="Istvanek J."/>
            <person name="Nedelnik J."/>
            <person name="Repkova J."/>
        </authorList>
    </citation>
    <scope>NUCLEOTIDE SEQUENCE [LARGE SCALE GENOMIC DNA]</scope>
    <source>
        <strain evidence="3">cv. 10/8</strain>
        <tissue evidence="2">Leaf</tissue>
    </source>
</reference>
<dbReference type="InterPro" id="IPR002156">
    <property type="entry name" value="RNaseH_domain"/>
</dbReference>
<sequence>GASTPNVSSCGGIFKNSNADFLCTFAYGTGNTSAFIAELCGFMTAIEIAVSRGWSNLWIELDSRLVVMAL</sequence>
<accession>A0A392PIZ4</accession>
<dbReference type="CDD" id="cd06222">
    <property type="entry name" value="RNase_H_like"/>
    <property type="match status" value="1"/>
</dbReference>